<dbReference type="InterPro" id="IPR031620">
    <property type="entry name" value="DCAF17"/>
</dbReference>
<dbReference type="Bgee" id="ENSACAG00000016620">
    <property type="expression patterns" value="Expressed in forelimb bud and 13 other cell types or tissues"/>
</dbReference>
<dbReference type="PANTHER" id="PTHR14815:SF2">
    <property type="entry name" value="DDB1- AND CUL4-ASSOCIATED FACTOR 17"/>
    <property type="match status" value="1"/>
</dbReference>
<dbReference type="OrthoDB" id="9971789at2759"/>
<dbReference type="GO" id="GO:0005654">
    <property type="term" value="C:nucleoplasm"/>
    <property type="evidence" value="ECO:0007669"/>
    <property type="project" value="Ensembl"/>
</dbReference>
<reference evidence="1" key="1">
    <citation type="submission" date="2009-12" db="EMBL/GenBank/DDBJ databases">
        <title>The Genome Sequence of Anolis carolinensis (Green Anole Lizard).</title>
        <authorList>
            <consortium name="The Genome Sequencing Platform"/>
            <person name="Di Palma F."/>
            <person name="Alfoldi J."/>
            <person name="Heiman D."/>
            <person name="Young S."/>
            <person name="Grabherr M."/>
            <person name="Johnson J."/>
            <person name="Lander E.S."/>
            <person name="Lindblad-Toh K."/>
        </authorList>
    </citation>
    <scope>NUCLEOTIDE SEQUENCE [LARGE SCALE GENOMIC DNA]</scope>
    <source>
        <strain evidence="1">JBL SC #1</strain>
    </source>
</reference>
<dbReference type="GO" id="GO:0005829">
    <property type="term" value="C:cytosol"/>
    <property type="evidence" value="ECO:0007669"/>
    <property type="project" value="Ensembl"/>
</dbReference>
<dbReference type="Proteomes" id="UP000001646">
    <property type="component" value="Unplaced"/>
</dbReference>
<dbReference type="Ensembl" id="ENSACAT00000051718.1">
    <property type="protein sequence ID" value="ENSACAP00000034770.1"/>
    <property type="gene ID" value="ENSACAG00000016620.4"/>
</dbReference>
<keyword evidence="2" id="KW-1185">Reference proteome</keyword>
<accession>A0A803THT0</accession>
<reference evidence="1" key="3">
    <citation type="submission" date="2025-09" db="UniProtKB">
        <authorList>
            <consortium name="Ensembl"/>
        </authorList>
    </citation>
    <scope>IDENTIFICATION</scope>
</reference>
<dbReference type="GO" id="GO:0016567">
    <property type="term" value="P:protein ubiquitination"/>
    <property type="evidence" value="ECO:0007669"/>
    <property type="project" value="InterPro"/>
</dbReference>
<dbReference type="AlphaFoldDB" id="A0A803THT0"/>
<dbReference type="Pfam" id="PF15802">
    <property type="entry name" value="DCAF17"/>
    <property type="match status" value="1"/>
</dbReference>
<name>A0A803THT0_ANOCA</name>
<dbReference type="GO" id="GO:0000902">
    <property type="term" value="P:cell morphogenesis"/>
    <property type="evidence" value="ECO:0007669"/>
    <property type="project" value="Ensembl"/>
</dbReference>
<dbReference type="CTD" id="80067"/>
<dbReference type="GO" id="GO:0001675">
    <property type="term" value="P:acrosome assembly"/>
    <property type="evidence" value="ECO:0007669"/>
    <property type="project" value="Ensembl"/>
</dbReference>
<dbReference type="KEGG" id="acs:100556856"/>
<gene>
    <name evidence="1" type="primary">DCAF17</name>
</gene>
<evidence type="ECO:0000313" key="1">
    <source>
        <dbReference type="Ensembl" id="ENSACAP00000034770.1"/>
    </source>
</evidence>
<evidence type="ECO:0000313" key="2">
    <source>
        <dbReference type="Proteomes" id="UP000001646"/>
    </source>
</evidence>
<dbReference type="InParanoid" id="A0A803THT0"/>
<reference evidence="1" key="2">
    <citation type="submission" date="2025-08" db="UniProtKB">
        <authorList>
            <consortium name="Ensembl"/>
        </authorList>
    </citation>
    <scope>IDENTIFICATION</scope>
</reference>
<dbReference type="GeneID" id="100556856"/>
<proteinExistence type="predicted"/>
<protein>
    <submittedName>
        <fullName evidence="1">DDB1 and CUL4 associated factor 17</fullName>
    </submittedName>
</protein>
<sequence>MDPDSSASAAGTRLHSSDAFRIHSICFLLMRRTQGFYTKDAGFVYRKNMGILRKLICQLAGGPRFLKQMTSDARENCENCPVSAYLARNCSQEDGLGTPASSCPTDRGTNLLDCNGCFTESTTFRNVWTKHSTSPITYQSGKIYLENYRYCLSSITPEPRIIYQMPACPKSEKIEDVLLLECPVGEVLPNPSDYKPSLVVLTAHNWLLRLSATTGEILEKVYLAAHCKFRYLSWDTPQDVMVVKSIQQKHPGAARQAGVQQSVLFVLAVFRVLPLSFIGMLELDKKFFGNSMTDASMSDSMLIVTHSTGLVRLYSFQTISEQFMLQRVDLGQEYNWNGKIGIVGKYPFGIPYNIKITGAPDLLFEVSSLESTFQIGGFPWHYIITPNKKSQKGIFHVCSLKDHTLAKNGVQEMKCCSLEPDWITFHPDSSGRILHVGPNLIKVLKLKEVEGNTELQKVTEDFIIQASRENNIENSITVTSSGRIVKNRFNSLDDDPEKETFQIVDYEDELNLLSIAAVTQIGSDGSARLDLRCNERGTRLKSIPFVESWDVTYSHEVYFDRNVVLHIEQKPNRTFSCYVYHMICSRSNEDENIKKGKGKRQFCEKLGRTFKYL</sequence>
<dbReference type="GeneTree" id="ENSGT00390000012728"/>
<organism evidence="1 2">
    <name type="scientific">Anolis carolinensis</name>
    <name type="common">Green anole</name>
    <name type="synonym">American chameleon</name>
    <dbReference type="NCBI Taxonomy" id="28377"/>
    <lineage>
        <taxon>Eukaryota</taxon>
        <taxon>Metazoa</taxon>
        <taxon>Chordata</taxon>
        <taxon>Craniata</taxon>
        <taxon>Vertebrata</taxon>
        <taxon>Euteleostomi</taxon>
        <taxon>Lepidosauria</taxon>
        <taxon>Squamata</taxon>
        <taxon>Bifurcata</taxon>
        <taxon>Unidentata</taxon>
        <taxon>Episquamata</taxon>
        <taxon>Toxicofera</taxon>
        <taxon>Iguania</taxon>
        <taxon>Dactyloidae</taxon>
        <taxon>Anolis</taxon>
    </lineage>
</organism>
<dbReference type="PANTHER" id="PTHR14815">
    <property type="entry name" value="DDB1- AND CUL4-ASSOCIATED FACTOR 17"/>
    <property type="match status" value="1"/>
</dbReference>
<dbReference type="GO" id="GO:0080008">
    <property type="term" value="C:Cul4-RING E3 ubiquitin ligase complex"/>
    <property type="evidence" value="ECO:0000318"/>
    <property type="project" value="GO_Central"/>
</dbReference>